<feature type="transmembrane region" description="Helical" evidence="6">
    <location>
        <begin position="96"/>
        <end position="119"/>
    </location>
</feature>
<evidence type="ECO:0000256" key="3">
    <source>
        <dbReference type="ARBA" id="ARBA00022692"/>
    </source>
</evidence>
<evidence type="ECO:0000256" key="4">
    <source>
        <dbReference type="ARBA" id="ARBA00022989"/>
    </source>
</evidence>
<comment type="caution">
    <text evidence="7">The sequence shown here is derived from an EMBL/GenBank/DDBJ whole genome shotgun (WGS) entry which is preliminary data.</text>
</comment>
<feature type="transmembrane region" description="Helical" evidence="6">
    <location>
        <begin position="497"/>
        <end position="523"/>
    </location>
</feature>
<feature type="transmembrane region" description="Helical" evidence="6">
    <location>
        <begin position="68"/>
        <end position="90"/>
    </location>
</feature>
<protein>
    <submittedName>
        <fullName evidence="7">Peptide transporter</fullName>
    </submittedName>
</protein>
<evidence type="ECO:0000256" key="6">
    <source>
        <dbReference type="SAM" id="Phobius"/>
    </source>
</evidence>
<keyword evidence="2" id="KW-0813">Transport</keyword>
<dbReference type="Proteomes" id="UP000309454">
    <property type="component" value="Unassembled WGS sequence"/>
</dbReference>
<evidence type="ECO:0000256" key="5">
    <source>
        <dbReference type="ARBA" id="ARBA00023136"/>
    </source>
</evidence>
<dbReference type="EMBL" id="SSTM01000003">
    <property type="protein sequence ID" value="TJW10867.1"/>
    <property type="molecule type" value="Genomic_DNA"/>
</dbReference>
<comment type="subcellular location">
    <subcellularLocation>
        <location evidence="1">Membrane</location>
        <topology evidence="1">Multi-pass membrane protein</topology>
    </subcellularLocation>
</comment>
<dbReference type="GO" id="GO:0035673">
    <property type="term" value="F:oligopeptide transmembrane transporter activity"/>
    <property type="evidence" value="ECO:0007669"/>
    <property type="project" value="InterPro"/>
</dbReference>
<dbReference type="PANTHER" id="PTHR31645">
    <property type="entry name" value="OLIGOPEPTIDE TRANSPORTER YGL114W-RELATED"/>
    <property type="match status" value="1"/>
</dbReference>
<sequence length="614" mass="60749">MASLRGQLTLRGCVIGLVGCIVITASSVYTALKLGALPWPIVFAAIISLFFLRALGSRSLNEANVTHTIMSSGAMVAGGLAFTIPGAWMLGLADEISIPEILVVTLGGVALGLVCTGLLRRYFIEEARLEFPMGIAAAETLKAGSAGGKVGKKLFGTMGLAGLYTALKNFVPGIPAIFLGNVSIPGVAFGIYNSPMMLAVGFLVGTGAVMAWFAGAVFANFGIMVGGTAAGLWTTEAAGGIVSSLGMGLMMGCGFTVILKNILPAGVRALRRTLAERRGNAAGADVGAAGAAGAAASNAVALEGEEPLVGQGASRCDGAGASAGSIVGACGGAAIHGGAAPTAAASAPRGVAGLAALLVATAALALCLALGVHPLVSVAVVALTFVTTAMSAQSVGQTGIDPMEIFGLIVLLLVAAFSATAQAALFLIAAFVAVACGLAGDVMNDFKAGHVLGTSSAAQMTGQAIGAVVGSFVAVAVVVLLLGAYGPDVFGVGKEFVAAQASVVATMVSGVPSVEAFAIGIAAGMALQWAGLPAMMIGLGVYLPFYMSFTAFLGAMAKATFDAVQKRRQAGLSSDQRAQRQADAQETGLVVASGVLGGESIVGVILATLAVFAA</sequence>
<feature type="transmembrane region" description="Helical" evidence="6">
    <location>
        <begin position="460"/>
        <end position="485"/>
    </location>
</feature>
<dbReference type="InterPro" id="IPR045035">
    <property type="entry name" value="YSL-like"/>
</dbReference>
<feature type="transmembrane region" description="Helical" evidence="6">
    <location>
        <begin position="351"/>
        <end position="372"/>
    </location>
</feature>
<accession>A0A4T9TI95</accession>
<keyword evidence="4 6" id="KW-1133">Transmembrane helix</keyword>
<organism evidence="7 8">
    <name type="scientific">Parvibacter caecicola</name>
    <dbReference type="NCBI Taxonomy" id="747645"/>
    <lineage>
        <taxon>Bacteria</taxon>
        <taxon>Bacillati</taxon>
        <taxon>Actinomycetota</taxon>
        <taxon>Coriobacteriia</taxon>
        <taxon>Coriobacteriales</taxon>
        <taxon>Coriobacteriaceae</taxon>
        <taxon>Parvibacter</taxon>
    </lineage>
</organism>
<gene>
    <name evidence="7" type="ORF">E5982_04870</name>
</gene>
<feature type="transmembrane region" description="Helical" evidence="6">
    <location>
        <begin position="408"/>
        <end position="440"/>
    </location>
</feature>
<dbReference type="OrthoDB" id="9809340at2"/>
<evidence type="ECO:0000256" key="1">
    <source>
        <dbReference type="ARBA" id="ARBA00004141"/>
    </source>
</evidence>
<feature type="transmembrane region" description="Helical" evidence="6">
    <location>
        <begin position="12"/>
        <end position="31"/>
    </location>
</feature>
<dbReference type="InterPro" id="IPR004813">
    <property type="entry name" value="OPT"/>
</dbReference>
<dbReference type="Pfam" id="PF03169">
    <property type="entry name" value="OPT"/>
    <property type="match status" value="2"/>
</dbReference>
<name>A0A4T9TI95_9ACTN</name>
<evidence type="ECO:0000256" key="2">
    <source>
        <dbReference type="ARBA" id="ARBA00022448"/>
    </source>
</evidence>
<feature type="transmembrane region" description="Helical" evidence="6">
    <location>
        <begin position="589"/>
        <end position="613"/>
    </location>
</feature>
<keyword evidence="5 6" id="KW-0472">Membrane</keyword>
<dbReference type="AlphaFoldDB" id="A0A4T9TI95"/>
<feature type="transmembrane region" description="Helical" evidence="6">
    <location>
        <begin position="37"/>
        <end position="56"/>
    </location>
</feature>
<evidence type="ECO:0000313" key="7">
    <source>
        <dbReference type="EMBL" id="TJW10867.1"/>
    </source>
</evidence>
<feature type="transmembrane region" description="Helical" evidence="6">
    <location>
        <begin position="173"/>
        <end position="192"/>
    </location>
</feature>
<keyword evidence="8" id="KW-1185">Reference proteome</keyword>
<feature type="transmembrane region" description="Helical" evidence="6">
    <location>
        <begin position="199"/>
        <end position="221"/>
    </location>
</feature>
<dbReference type="GO" id="GO:0016020">
    <property type="term" value="C:membrane"/>
    <property type="evidence" value="ECO:0007669"/>
    <property type="project" value="UniProtKB-SubCell"/>
</dbReference>
<reference evidence="7 8" key="1">
    <citation type="submission" date="2019-04" db="EMBL/GenBank/DDBJ databases">
        <title>Microbes associate with the intestines of laboratory mice.</title>
        <authorList>
            <person name="Navarre W."/>
            <person name="Wong E."/>
            <person name="Huang K.C."/>
            <person name="Tropini C."/>
            <person name="Ng K."/>
            <person name="Yu B."/>
        </authorList>
    </citation>
    <scope>NUCLEOTIDE SEQUENCE [LARGE SCALE GENOMIC DNA]</scope>
    <source>
        <strain evidence="7 8">NM48_B13</strain>
    </source>
</reference>
<evidence type="ECO:0000313" key="8">
    <source>
        <dbReference type="Proteomes" id="UP000309454"/>
    </source>
</evidence>
<proteinExistence type="predicted"/>
<dbReference type="PANTHER" id="PTHR31645:SF0">
    <property type="entry name" value="OLIGOPEPTIDE TRANSPORTER YGL114W-RELATED"/>
    <property type="match status" value="1"/>
</dbReference>
<keyword evidence="3 6" id="KW-0812">Transmembrane</keyword>
<feature type="transmembrane region" description="Helical" evidence="6">
    <location>
        <begin position="535"/>
        <end position="557"/>
    </location>
</feature>
<feature type="transmembrane region" description="Helical" evidence="6">
    <location>
        <begin position="241"/>
        <end position="263"/>
    </location>
</feature>